<proteinExistence type="predicted"/>
<protein>
    <submittedName>
        <fullName evidence="1">Putative lectin/glucanase superfamily protein</fullName>
    </submittedName>
</protein>
<name>A0A6M3JKG1_9ZZZZ</name>
<dbReference type="InterPro" id="IPR013320">
    <property type="entry name" value="ConA-like_dom_sf"/>
</dbReference>
<dbReference type="AlphaFoldDB" id="A0A6M3JKG1"/>
<reference evidence="1" key="1">
    <citation type="submission" date="2020-03" db="EMBL/GenBank/DDBJ databases">
        <title>The deep terrestrial virosphere.</title>
        <authorList>
            <person name="Holmfeldt K."/>
            <person name="Nilsson E."/>
            <person name="Simone D."/>
            <person name="Lopez-Fernandez M."/>
            <person name="Wu X."/>
            <person name="de Brujin I."/>
            <person name="Lundin D."/>
            <person name="Andersson A."/>
            <person name="Bertilsson S."/>
            <person name="Dopson M."/>
        </authorList>
    </citation>
    <scope>NUCLEOTIDE SEQUENCE</scope>
    <source>
        <strain evidence="1">MM415A04446</strain>
    </source>
</reference>
<evidence type="ECO:0000313" key="1">
    <source>
        <dbReference type="EMBL" id="QJA69625.1"/>
    </source>
</evidence>
<sequence length="460" mass="49801">MIGITKNMWRKQNGLYSRMNFPTNGLQFYLPMWHPEQQGYALSYDGNDLLSNATANWRNGDTEGTFEQIFRSSSVANNQTLFASADTGTATSFLWIYVAQTTGKVTISTQDAAGTVNTVAGGTNICDGKDKYIVVTTNGSAWVIYINGVAESLSVGAGSNTGDWLGDITIRDNLTIGAITRTSTVNYAIGVNGYTRIYSRVMAAAEARTNYQRGHKAAASDATGLVFNLPCTEGTGNPVDTVGALTMTVTGATWIESLMDKSPNAIPCSAFGIPTWGVTGRTFGGNDSISLVNALAAMNSTTGAIFMWVKVPDATPVAPRCFFSVAISTAIFWLSFRISTVGELYADCYISGVGQWLLDTDAQVFGDDTWACIGLVQNGTEPVLYFNGTQPAQAFSISTNKTKWISHVSPTNGFIGKLYMNNVDNQLPLTGTVGETLVYNRVPTFAEYQHYYQTTKWRYL</sequence>
<dbReference type="GO" id="GO:0030246">
    <property type="term" value="F:carbohydrate binding"/>
    <property type="evidence" value="ECO:0007669"/>
    <property type="project" value="UniProtKB-KW"/>
</dbReference>
<dbReference type="SUPFAM" id="SSF49899">
    <property type="entry name" value="Concanavalin A-like lectins/glucanases"/>
    <property type="match status" value="2"/>
</dbReference>
<keyword evidence="1" id="KW-0430">Lectin</keyword>
<accession>A0A6M3JKG1</accession>
<organism evidence="1">
    <name type="scientific">viral metagenome</name>
    <dbReference type="NCBI Taxonomy" id="1070528"/>
    <lineage>
        <taxon>unclassified sequences</taxon>
        <taxon>metagenomes</taxon>
        <taxon>organismal metagenomes</taxon>
    </lineage>
</organism>
<dbReference type="Gene3D" id="2.60.120.200">
    <property type="match status" value="2"/>
</dbReference>
<gene>
    <name evidence="1" type="ORF">MM415A04446_0007</name>
</gene>
<dbReference type="EMBL" id="MT141722">
    <property type="protein sequence ID" value="QJA69625.1"/>
    <property type="molecule type" value="Genomic_DNA"/>
</dbReference>